<dbReference type="RefSeq" id="WP_377608569.1">
    <property type="nucleotide sequence ID" value="NZ_JBHUPA010000001.1"/>
</dbReference>
<accession>A0ABW6AVV2</accession>
<gene>
    <name evidence="2" type="ORF">ACFS6J_00205</name>
</gene>
<name>A0ABW6AVV2_9SPHI</name>
<protein>
    <submittedName>
        <fullName evidence="2">Uncharacterized protein</fullName>
    </submittedName>
</protein>
<evidence type="ECO:0000313" key="3">
    <source>
        <dbReference type="Proteomes" id="UP001597560"/>
    </source>
</evidence>
<evidence type="ECO:0000256" key="1">
    <source>
        <dbReference type="SAM" id="MobiDB-lite"/>
    </source>
</evidence>
<reference evidence="3" key="1">
    <citation type="journal article" date="2019" name="Int. J. Syst. Evol. Microbiol.">
        <title>The Global Catalogue of Microorganisms (GCM) 10K type strain sequencing project: providing services to taxonomists for standard genome sequencing and annotation.</title>
        <authorList>
            <consortium name="The Broad Institute Genomics Platform"/>
            <consortium name="The Broad Institute Genome Sequencing Center for Infectious Disease"/>
            <person name="Wu L."/>
            <person name="Ma J."/>
        </authorList>
    </citation>
    <scope>NUCLEOTIDE SEQUENCE [LARGE SCALE GENOMIC DNA]</scope>
    <source>
        <strain evidence="3">KCTC 23098</strain>
    </source>
</reference>
<keyword evidence="3" id="KW-1185">Reference proteome</keyword>
<organism evidence="2 3">
    <name type="scientific">Olivibacter jilunii</name>
    <dbReference type="NCBI Taxonomy" id="985016"/>
    <lineage>
        <taxon>Bacteria</taxon>
        <taxon>Pseudomonadati</taxon>
        <taxon>Bacteroidota</taxon>
        <taxon>Sphingobacteriia</taxon>
        <taxon>Sphingobacteriales</taxon>
        <taxon>Sphingobacteriaceae</taxon>
        <taxon>Olivibacter</taxon>
    </lineage>
</organism>
<dbReference type="EMBL" id="JBHUPA010000001">
    <property type="protein sequence ID" value="MFD2960184.1"/>
    <property type="molecule type" value="Genomic_DNA"/>
</dbReference>
<feature type="region of interest" description="Disordered" evidence="1">
    <location>
        <begin position="45"/>
        <end position="69"/>
    </location>
</feature>
<evidence type="ECO:0000313" key="2">
    <source>
        <dbReference type="EMBL" id="MFD2960184.1"/>
    </source>
</evidence>
<proteinExistence type="predicted"/>
<dbReference type="Proteomes" id="UP001597560">
    <property type="component" value="Unassembled WGS sequence"/>
</dbReference>
<sequence>MATLNSTLEDIMKLDYTSREMILEILQKRQIESRRELMAKNAKKSLKEYRSDKTQPMSLEETLNRLHSS</sequence>
<comment type="caution">
    <text evidence="2">The sequence shown here is derived from an EMBL/GenBank/DDBJ whole genome shotgun (WGS) entry which is preliminary data.</text>
</comment>